<reference evidence="2 3" key="1">
    <citation type="submission" date="2024-01" db="EMBL/GenBank/DDBJ databases">
        <title>The diversity of rhizobia nodulating Mimosa spp. in eleven states of Brazil covering several biomes is determined by host plant, location, and edaphic factors.</title>
        <authorList>
            <person name="Rouws L."/>
            <person name="Barauna A."/>
            <person name="Beukes C."/>
            <person name="De Faria S.M."/>
            <person name="Gross E."/>
            <person name="Dos Reis Junior F.B."/>
            <person name="Simon M."/>
            <person name="Maluk M."/>
            <person name="Odee D.W."/>
            <person name="Kenicer G."/>
            <person name="Young J.P.W."/>
            <person name="Reis V.M."/>
            <person name="Zilli J."/>
            <person name="James E.K."/>
        </authorList>
    </citation>
    <scope>NUCLEOTIDE SEQUENCE [LARGE SCALE GENOMIC DNA]</scope>
    <source>
        <strain evidence="2 3">JPY164</strain>
    </source>
</reference>
<gene>
    <name evidence="2" type="ORF">VSR33_15445</name>
</gene>
<evidence type="ECO:0000313" key="2">
    <source>
        <dbReference type="EMBL" id="MEM5448877.1"/>
    </source>
</evidence>
<dbReference type="InterPro" id="IPR049723">
    <property type="entry name" value="BPSL0761-like"/>
</dbReference>
<dbReference type="RefSeq" id="WP_406952453.1">
    <property type="nucleotide sequence ID" value="NZ_JAYMRW010000006.1"/>
</dbReference>
<comment type="caution">
    <text evidence="2">The sequence shown here is derived from an EMBL/GenBank/DDBJ whole genome shotgun (WGS) entry which is preliminary data.</text>
</comment>
<feature type="region of interest" description="Disordered" evidence="1">
    <location>
        <begin position="76"/>
        <end position="99"/>
    </location>
</feature>
<evidence type="ECO:0000256" key="1">
    <source>
        <dbReference type="SAM" id="MobiDB-lite"/>
    </source>
</evidence>
<proteinExistence type="predicted"/>
<name>A0ABU9SBY5_9BURK</name>
<organism evidence="2 3">
    <name type="scientific">Paraburkholderia guartelaensis</name>
    <dbReference type="NCBI Taxonomy" id="2546446"/>
    <lineage>
        <taxon>Bacteria</taxon>
        <taxon>Pseudomonadati</taxon>
        <taxon>Pseudomonadota</taxon>
        <taxon>Betaproteobacteria</taxon>
        <taxon>Burkholderiales</taxon>
        <taxon>Burkholderiaceae</taxon>
        <taxon>Paraburkholderia</taxon>
    </lineage>
</organism>
<dbReference type="NCBIfam" id="NF041728">
    <property type="entry name" value="BPSL0761_fam"/>
    <property type="match status" value="1"/>
</dbReference>
<feature type="compositionally biased region" description="Basic and acidic residues" evidence="1">
    <location>
        <begin position="84"/>
        <end position="93"/>
    </location>
</feature>
<accession>A0ABU9SBY5</accession>
<keyword evidence="3" id="KW-1185">Reference proteome</keyword>
<dbReference type="Proteomes" id="UP001390669">
    <property type="component" value="Unassembled WGS sequence"/>
</dbReference>
<protein>
    <submittedName>
        <fullName evidence="2">BPSL0761 family protein</fullName>
    </submittedName>
</protein>
<sequence>MTTPEERSRAVIDVRWFLETLANATHIDVPGLVQTVAILLLRHYPTDMDLADSALKLPQIWADVAAVGRASRTLRRGVTGGDIPTRRATHDEPDTTSSR</sequence>
<dbReference type="EMBL" id="JAYMRW010000006">
    <property type="protein sequence ID" value="MEM5448877.1"/>
    <property type="molecule type" value="Genomic_DNA"/>
</dbReference>
<evidence type="ECO:0000313" key="3">
    <source>
        <dbReference type="Proteomes" id="UP001390669"/>
    </source>
</evidence>